<keyword evidence="2" id="KW-1185">Reference proteome</keyword>
<evidence type="ECO:0000313" key="1">
    <source>
        <dbReference type="EMBL" id="RCX02365.1"/>
    </source>
</evidence>
<sequence>MFHRILHLVFTASYLGVQAQQAAHFPPSGAFDDGSGRMYFSGQMAFSLATFRDFATSPLFYNGPGLSVSTNALYRSGRTDERLELSFGIFSTFASVPNSDVLQSGGFSVFNTINLYYHHLFFIRKISNDQFRIKVGPAFNSTQNIRVNQGLFNNALGLENIANLMIAASLVRDFSRLKDKKLNFYLFKFMLPARRRELHVQINSGILNFNYRPGYAYAYDGEIIGTETSPLNWALQNYRWNMNGWRLQTRLEWLWYLYNGNAFSLFYHWDAAHAPGQFEAFQMAVHRMGFSYYFERKIKQL</sequence>
<dbReference type="EMBL" id="QPJS01000004">
    <property type="protein sequence ID" value="RCX02365.1"/>
    <property type="molecule type" value="Genomic_DNA"/>
</dbReference>
<name>A0A368ZZI8_9FLAO</name>
<proteinExistence type="predicted"/>
<dbReference type="RefSeq" id="WP_037359003.1">
    <property type="nucleotide sequence ID" value="NZ_BHZF01000005.1"/>
</dbReference>
<reference evidence="1 2" key="1">
    <citation type="submission" date="2018-07" db="EMBL/GenBank/DDBJ databases">
        <title>Genomic Encyclopedia of Type Strains, Phase IV (KMG-IV): sequencing the most valuable type-strain genomes for metagenomic binning, comparative biology and taxonomic classification.</title>
        <authorList>
            <person name="Goeker M."/>
        </authorList>
    </citation>
    <scope>NUCLEOTIDE SEQUENCE [LARGE SCALE GENOMIC DNA]</scope>
    <source>
        <strain evidence="1 2">DSM 21410</strain>
    </source>
</reference>
<accession>A0A368ZZI8</accession>
<comment type="caution">
    <text evidence="1">The sequence shown here is derived from an EMBL/GenBank/DDBJ whole genome shotgun (WGS) entry which is preliminary data.</text>
</comment>
<dbReference type="Proteomes" id="UP000253517">
    <property type="component" value="Unassembled WGS sequence"/>
</dbReference>
<dbReference type="AlphaFoldDB" id="A0A368ZZI8"/>
<gene>
    <name evidence="1" type="ORF">DES35_104125</name>
</gene>
<organism evidence="1 2">
    <name type="scientific">Schleiferia thermophila</name>
    <dbReference type="NCBI Taxonomy" id="884107"/>
    <lineage>
        <taxon>Bacteria</taxon>
        <taxon>Pseudomonadati</taxon>
        <taxon>Bacteroidota</taxon>
        <taxon>Flavobacteriia</taxon>
        <taxon>Flavobacteriales</taxon>
        <taxon>Schleiferiaceae</taxon>
        <taxon>Schleiferia</taxon>
    </lineage>
</organism>
<evidence type="ECO:0000313" key="2">
    <source>
        <dbReference type="Proteomes" id="UP000253517"/>
    </source>
</evidence>
<protein>
    <submittedName>
        <fullName evidence="1">Uncharacterized protein</fullName>
    </submittedName>
</protein>